<dbReference type="SUPFAM" id="SSF46785">
    <property type="entry name" value="Winged helix' DNA-binding domain"/>
    <property type="match status" value="1"/>
</dbReference>
<dbReference type="AlphaFoldDB" id="A0A2I8EZ93"/>
<accession>A0A2I8EZ93</accession>
<dbReference type="GO" id="GO:0006351">
    <property type="term" value="P:DNA-templated transcription"/>
    <property type="evidence" value="ECO:0007669"/>
    <property type="project" value="TreeGrafter"/>
</dbReference>
<dbReference type="EMBL" id="CP026113">
    <property type="protein sequence ID" value="AUT64916.1"/>
    <property type="molecule type" value="Genomic_DNA"/>
</dbReference>
<dbReference type="CDD" id="cd08472">
    <property type="entry name" value="PBP2_CrgA_like_3"/>
    <property type="match status" value="1"/>
</dbReference>
<dbReference type="PROSITE" id="PS50931">
    <property type="entry name" value="HTH_LYSR"/>
    <property type="match status" value="1"/>
</dbReference>
<dbReference type="InterPro" id="IPR000847">
    <property type="entry name" value="LysR_HTH_N"/>
</dbReference>
<reference evidence="6 7" key="1">
    <citation type="submission" date="2018-01" db="EMBL/GenBank/DDBJ databases">
        <title>Species boundaries and ecological features among Paraburkholderia terrae DSMZ17804T, P. hospita DSMZ17164T and P. caribensis DSMZ13236T.</title>
        <authorList>
            <person name="Pratama A.A."/>
        </authorList>
    </citation>
    <scope>NUCLEOTIDE SEQUENCE [LARGE SCALE GENOMIC DNA]</scope>
    <source>
        <strain evidence="6 7">DSM 17804</strain>
    </source>
</reference>
<name>A0A2I8EZ93_9BURK</name>
<evidence type="ECO:0000256" key="4">
    <source>
        <dbReference type="ARBA" id="ARBA00023163"/>
    </source>
</evidence>
<dbReference type="KEGG" id="pter:C2L65_35465"/>
<dbReference type="Pfam" id="PF00126">
    <property type="entry name" value="HTH_1"/>
    <property type="match status" value="1"/>
</dbReference>
<dbReference type="PANTHER" id="PTHR30537:SF72">
    <property type="entry name" value="LYSR FAMILY TRANSCRIPTIONAL REGULATOR"/>
    <property type="match status" value="1"/>
</dbReference>
<protein>
    <submittedName>
        <fullName evidence="6">LysR family transcriptional regulator</fullName>
    </submittedName>
</protein>
<sequence>MDRLQAMQTFTKVVEMNSFSRAADALHLPRASATTIIKNLESHLKVRLMQRTTRRLSLTPEGAQYYELCVKVLSEIQECEDALSKTGKGPQGQLRVDMPGSIGRLIVTPRIMDFRERYPDIDLIIGFADKPFSLVSESVDCAIRAGDLHDANFIRRPLSEVQMLTAASPTYLKQNGTPASFIDLETHYAVHYCSSASGRAAALNFLVDQVPREVKMKRAMMLSDIEAYVICGVLGAGIIQAPRFLLQRHLEEGSLVEILPRWKPLPISVSAIYPQSRHMAAKVRVFVEWVATVFENCPALHIAGWDATSGLDSRSFNDLASSL</sequence>
<dbReference type="GO" id="GO:0003700">
    <property type="term" value="F:DNA-binding transcription factor activity"/>
    <property type="evidence" value="ECO:0007669"/>
    <property type="project" value="InterPro"/>
</dbReference>
<dbReference type="OrthoDB" id="9076738at2"/>
<dbReference type="InterPro" id="IPR036388">
    <property type="entry name" value="WH-like_DNA-bd_sf"/>
</dbReference>
<keyword evidence="2" id="KW-0805">Transcription regulation</keyword>
<dbReference type="Proteomes" id="UP000243502">
    <property type="component" value="Chromosome 3"/>
</dbReference>
<dbReference type="Pfam" id="PF03466">
    <property type="entry name" value="LysR_substrate"/>
    <property type="match status" value="1"/>
</dbReference>
<organism evidence="6 7">
    <name type="scientific">Paraburkholderia terrae</name>
    <dbReference type="NCBI Taxonomy" id="311230"/>
    <lineage>
        <taxon>Bacteria</taxon>
        <taxon>Pseudomonadati</taxon>
        <taxon>Pseudomonadota</taxon>
        <taxon>Betaproteobacteria</taxon>
        <taxon>Burkholderiales</taxon>
        <taxon>Burkholderiaceae</taxon>
        <taxon>Paraburkholderia</taxon>
    </lineage>
</organism>
<comment type="similarity">
    <text evidence="1">Belongs to the LysR transcriptional regulatory family.</text>
</comment>
<evidence type="ECO:0000256" key="1">
    <source>
        <dbReference type="ARBA" id="ARBA00009437"/>
    </source>
</evidence>
<dbReference type="InterPro" id="IPR036390">
    <property type="entry name" value="WH_DNA-bd_sf"/>
</dbReference>
<dbReference type="Gene3D" id="1.10.10.10">
    <property type="entry name" value="Winged helix-like DNA-binding domain superfamily/Winged helix DNA-binding domain"/>
    <property type="match status" value="1"/>
</dbReference>
<evidence type="ECO:0000313" key="6">
    <source>
        <dbReference type="EMBL" id="AUT64916.1"/>
    </source>
</evidence>
<dbReference type="InterPro" id="IPR058163">
    <property type="entry name" value="LysR-type_TF_proteobact-type"/>
</dbReference>
<dbReference type="Gene3D" id="3.40.190.290">
    <property type="match status" value="1"/>
</dbReference>
<keyword evidence="4" id="KW-0804">Transcription</keyword>
<dbReference type="GO" id="GO:0043565">
    <property type="term" value="F:sequence-specific DNA binding"/>
    <property type="evidence" value="ECO:0007669"/>
    <property type="project" value="TreeGrafter"/>
</dbReference>
<dbReference type="SUPFAM" id="SSF53850">
    <property type="entry name" value="Periplasmic binding protein-like II"/>
    <property type="match status" value="1"/>
</dbReference>
<gene>
    <name evidence="6" type="ORF">C2L65_35465</name>
</gene>
<proteinExistence type="inferred from homology"/>
<keyword evidence="3" id="KW-0238">DNA-binding</keyword>
<dbReference type="RefSeq" id="WP_042309691.1">
    <property type="nucleotide sequence ID" value="NZ_CP026113.1"/>
</dbReference>
<feature type="domain" description="HTH lysR-type" evidence="5">
    <location>
        <begin position="1"/>
        <end position="59"/>
    </location>
</feature>
<dbReference type="FunFam" id="1.10.10.10:FF:000001">
    <property type="entry name" value="LysR family transcriptional regulator"/>
    <property type="match status" value="1"/>
</dbReference>
<evidence type="ECO:0000259" key="5">
    <source>
        <dbReference type="PROSITE" id="PS50931"/>
    </source>
</evidence>
<evidence type="ECO:0000256" key="2">
    <source>
        <dbReference type="ARBA" id="ARBA00023015"/>
    </source>
</evidence>
<evidence type="ECO:0000256" key="3">
    <source>
        <dbReference type="ARBA" id="ARBA00023125"/>
    </source>
</evidence>
<evidence type="ECO:0000313" key="7">
    <source>
        <dbReference type="Proteomes" id="UP000243502"/>
    </source>
</evidence>
<dbReference type="PANTHER" id="PTHR30537">
    <property type="entry name" value="HTH-TYPE TRANSCRIPTIONAL REGULATOR"/>
    <property type="match status" value="1"/>
</dbReference>
<dbReference type="InterPro" id="IPR005119">
    <property type="entry name" value="LysR_subst-bd"/>
</dbReference>